<dbReference type="PROSITE" id="PS00166">
    <property type="entry name" value="ENOYL_COA_HYDRATASE"/>
    <property type="match status" value="1"/>
</dbReference>
<dbReference type="InterPro" id="IPR001753">
    <property type="entry name" value="Enoyl-CoA_hydra/iso"/>
</dbReference>
<dbReference type="EMBL" id="FMZA01000003">
    <property type="protein sequence ID" value="SDC10358.1"/>
    <property type="molecule type" value="Genomic_DNA"/>
</dbReference>
<sequence>MHSVHWQRREDHPAIAEIFLQREEVLNAFHTEMAQEMIRACQELSKESGIRVVGLRSSTPKAFCTGADLKERNRLSEEEWHAQHRVFEEMFHSLADLPVPTIAVIDGYALAGGMELALNCDMWVVSEGAVFGLPEVTRGIMPGGGGTRLLAQRIGMHRAKELLFTGRRVTAREAAEMGLVNRILPPEKLEAAFLELAESISRNAPLSLRYIKGAVEELWGMPDEEAREREVDWYNRCVDTEDRREGVRAFNEKRQPRFQGR</sequence>
<dbReference type="Proteomes" id="UP000199387">
    <property type="component" value="Unassembled WGS sequence"/>
</dbReference>
<comment type="similarity">
    <text evidence="1 4">Belongs to the enoyl-CoA hydratase/isomerase family.</text>
</comment>
<dbReference type="InterPro" id="IPR018376">
    <property type="entry name" value="Enoyl-CoA_hyd/isom_CS"/>
</dbReference>
<dbReference type="GO" id="GO:0006635">
    <property type="term" value="P:fatty acid beta-oxidation"/>
    <property type="evidence" value="ECO:0007669"/>
    <property type="project" value="TreeGrafter"/>
</dbReference>
<dbReference type="Gene3D" id="1.10.12.10">
    <property type="entry name" value="Lyase 2-enoyl-coa Hydratase, Chain A, domain 2"/>
    <property type="match status" value="1"/>
</dbReference>
<dbReference type="RefSeq" id="WP_245662043.1">
    <property type="nucleotide sequence ID" value="NZ_FMZA01000003.1"/>
</dbReference>
<proteinExistence type="inferred from homology"/>
<accession>A0A1G6IV45</accession>
<dbReference type="Gene3D" id="3.90.226.10">
    <property type="entry name" value="2-enoyl-CoA Hydratase, Chain A, domain 1"/>
    <property type="match status" value="1"/>
</dbReference>
<evidence type="ECO:0000256" key="1">
    <source>
        <dbReference type="ARBA" id="ARBA00005254"/>
    </source>
</evidence>
<evidence type="ECO:0000256" key="4">
    <source>
        <dbReference type="RuleBase" id="RU003707"/>
    </source>
</evidence>
<dbReference type="STRING" id="1236220.SAMN04488112_10361"/>
<dbReference type="SUPFAM" id="SSF52096">
    <property type="entry name" value="ClpP/crotonase"/>
    <property type="match status" value="1"/>
</dbReference>
<dbReference type="PANTHER" id="PTHR11941:SF169">
    <property type="entry name" value="(7AS)-7A-METHYL-1,5-DIOXO-2,3,5,6,7,7A-HEXAHYDRO-1H-INDENE-CARBOXYL-COA HYDROLASE"/>
    <property type="match status" value="1"/>
</dbReference>
<evidence type="ECO:0000313" key="6">
    <source>
        <dbReference type="Proteomes" id="UP000199387"/>
    </source>
</evidence>
<dbReference type="CDD" id="cd06558">
    <property type="entry name" value="crotonase-like"/>
    <property type="match status" value="1"/>
</dbReference>
<gene>
    <name evidence="5" type="ORF">SAMN04488112_10361</name>
</gene>
<keyword evidence="6" id="KW-1185">Reference proteome</keyword>
<dbReference type="FunFam" id="3.90.226.10:FF:000009">
    <property type="entry name" value="Carnitinyl-CoA dehydratase"/>
    <property type="match status" value="1"/>
</dbReference>
<dbReference type="InterPro" id="IPR014748">
    <property type="entry name" value="Enoyl-CoA_hydra_C"/>
</dbReference>
<reference evidence="5 6" key="1">
    <citation type="submission" date="2016-10" db="EMBL/GenBank/DDBJ databases">
        <authorList>
            <person name="de Groot N.N."/>
        </authorList>
    </citation>
    <scope>NUCLEOTIDE SEQUENCE [LARGE SCALE GENOMIC DNA]</scope>
    <source>
        <strain evidence="5 6">DSM 45514</strain>
    </source>
</reference>
<dbReference type="PANTHER" id="PTHR11941">
    <property type="entry name" value="ENOYL-COA HYDRATASE-RELATED"/>
    <property type="match status" value="1"/>
</dbReference>
<evidence type="ECO:0000256" key="2">
    <source>
        <dbReference type="ARBA" id="ARBA00023098"/>
    </source>
</evidence>
<protein>
    <submittedName>
        <fullName evidence="5">Enoyl-CoA hydratase/carnithine racemase</fullName>
    </submittedName>
</protein>
<organism evidence="5 6">
    <name type="scientific">Melghirimyces thermohalophilus</name>
    <dbReference type="NCBI Taxonomy" id="1236220"/>
    <lineage>
        <taxon>Bacteria</taxon>
        <taxon>Bacillati</taxon>
        <taxon>Bacillota</taxon>
        <taxon>Bacilli</taxon>
        <taxon>Bacillales</taxon>
        <taxon>Thermoactinomycetaceae</taxon>
        <taxon>Melghirimyces</taxon>
    </lineage>
</organism>
<evidence type="ECO:0000313" key="5">
    <source>
        <dbReference type="EMBL" id="SDC10358.1"/>
    </source>
</evidence>
<keyword evidence="2" id="KW-0443">Lipid metabolism</keyword>
<dbReference type="InterPro" id="IPR029045">
    <property type="entry name" value="ClpP/crotonase-like_dom_sf"/>
</dbReference>
<evidence type="ECO:0000256" key="3">
    <source>
        <dbReference type="ARBA" id="ARBA00023239"/>
    </source>
</evidence>
<dbReference type="FunFam" id="1.10.12.10:FF:000001">
    <property type="entry name" value="Probable enoyl-CoA hydratase, mitochondrial"/>
    <property type="match status" value="1"/>
</dbReference>
<name>A0A1G6IV45_9BACL</name>
<dbReference type="Pfam" id="PF00378">
    <property type="entry name" value="ECH_1"/>
    <property type="match status" value="1"/>
</dbReference>
<keyword evidence="3" id="KW-0456">Lyase</keyword>
<dbReference type="AlphaFoldDB" id="A0A1G6IV45"/>
<dbReference type="GO" id="GO:0016836">
    <property type="term" value="F:hydro-lyase activity"/>
    <property type="evidence" value="ECO:0007669"/>
    <property type="project" value="UniProtKB-ARBA"/>
</dbReference>